<dbReference type="GO" id="GO:0008311">
    <property type="term" value="F:double-stranded DNA 3'-5' DNA exonuclease activity"/>
    <property type="evidence" value="ECO:0007669"/>
    <property type="project" value="TreeGrafter"/>
</dbReference>
<dbReference type="GO" id="GO:0003906">
    <property type="term" value="F:DNA-(apurinic or apyrimidinic site) endonuclease activity"/>
    <property type="evidence" value="ECO:0007669"/>
    <property type="project" value="TreeGrafter"/>
</dbReference>
<dbReference type="OrthoDB" id="9803914at2"/>
<dbReference type="InterPro" id="IPR036691">
    <property type="entry name" value="Endo/exonu/phosph_ase_sf"/>
</dbReference>
<dbReference type="GO" id="GO:0003677">
    <property type="term" value="F:DNA binding"/>
    <property type="evidence" value="ECO:0007669"/>
    <property type="project" value="InterPro"/>
</dbReference>
<dbReference type="RefSeq" id="WP_050741523.1">
    <property type="nucleotide sequence ID" value="NZ_LGYO01000049.1"/>
</dbReference>
<comment type="cofactor">
    <cofactor evidence="6">
        <name>Mg(2+)</name>
        <dbReference type="ChEBI" id="CHEBI:18420"/>
    </cofactor>
    <cofactor evidence="6">
        <name>Mn(2+)</name>
        <dbReference type="ChEBI" id="CHEBI:29035"/>
    </cofactor>
    <text evidence="6">Probably binds two magnesium or manganese ions per subunit.</text>
</comment>
<dbReference type="EMBL" id="LGYO01000049">
    <property type="protein sequence ID" value="KNZ40640.1"/>
    <property type="molecule type" value="Genomic_DNA"/>
</dbReference>
<dbReference type="FunFam" id="3.60.10.10:FF:000026">
    <property type="entry name" value="Exodeoxyribonuclease III"/>
    <property type="match status" value="1"/>
</dbReference>
<dbReference type="NCBIfam" id="TIGR00633">
    <property type="entry name" value="xth"/>
    <property type="match status" value="1"/>
</dbReference>
<keyword evidence="10" id="KW-1185">Reference proteome</keyword>
<dbReference type="AlphaFoldDB" id="A0A0L6TYJ2"/>
<dbReference type="PROSITE" id="PS00726">
    <property type="entry name" value="AP_NUCLEASE_F1_1"/>
    <property type="match status" value="1"/>
</dbReference>
<evidence type="ECO:0000256" key="5">
    <source>
        <dbReference type="PIRSR" id="PIRSR604808-1"/>
    </source>
</evidence>
<evidence type="ECO:0000256" key="2">
    <source>
        <dbReference type="ARBA" id="ARBA00022723"/>
    </source>
</evidence>
<feature type="domain" description="Endonuclease/exonuclease/phosphatase" evidence="8">
    <location>
        <begin position="6"/>
        <end position="245"/>
    </location>
</feature>
<evidence type="ECO:0000256" key="1">
    <source>
        <dbReference type="ARBA" id="ARBA00007092"/>
    </source>
</evidence>
<feature type="site" description="Interaction with DNA substrate" evidence="7">
    <location>
        <position position="245"/>
    </location>
</feature>
<comment type="caution">
    <text evidence="9">The sequence shown here is derived from an EMBL/GenBank/DDBJ whole genome shotgun (WGS) entry which is preliminary data.</text>
</comment>
<protein>
    <submittedName>
        <fullName evidence="9">Exodeoxyribonuclease III</fullName>
    </submittedName>
</protein>
<feature type="binding site" evidence="6">
    <location>
        <position position="148"/>
    </location>
    <ligand>
        <name>Mg(2+)</name>
        <dbReference type="ChEBI" id="CHEBI:18420"/>
        <label>1</label>
    </ligand>
</feature>
<feature type="binding site" evidence="6">
    <location>
        <position position="35"/>
    </location>
    <ligand>
        <name>Mg(2+)</name>
        <dbReference type="ChEBI" id="CHEBI:18420"/>
        <label>1</label>
    </ligand>
</feature>
<dbReference type="InterPro" id="IPR020847">
    <property type="entry name" value="AP_endonuclease_F1_BS"/>
</dbReference>
<feature type="binding site" evidence="6">
    <location>
        <position position="150"/>
    </location>
    <ligand>
        <name>Mg(2+)</name>
        <dbReference type="ChEBI" id="CHEBI:18420"/>
        <label>1</label>
    </ligand>
</feature>
<feature type="active site" description="Proton acceptor" evidence="5">
    <location>
        <position position="245"/>
    </location>
</feature>
<dbReference type="STRING" id="52689.AKG39_16500"/>
<comment type="similarity">
    <text evidence="1">Belongs to the DNA repair enzymes AP/ExoA family.</text>
</comment>
<dbReference type="GO" id="GO:0046872">
    <property type="term" value="F:metal ion binding"/>
    <property type="evidence" value="ECO:0007669"/>
    <property type="project" value="UniProtKB-KW"/>
</dbReference>
<dbReference type="PATRIC" id="fig|52689.4.peg.2831"/>
<dbReference type="GO" id="GO:0006284">
    <property type="term" value="P:base-excision repair"/>
    <property type="evidence" value="ECO:0007669"/>
    <property type="project" value="TreeGrafter"/>
</dbReference>
<feature type="binding site" evidence="6">
    <location>
        <position position="7"/>
    </location>
    <ligand>
        <name>Mg(2+)</name>
        <dbReference type="ChEBI" id="CHEBI:18420"/>
        <label>1</label>
    </ligand>
</feature>
<proteinExistence type="inferred from homology"/>
<dbReference type="Proteomes" id="UP000036873">
    <property type="component" value="Unassembled WGS sequence"/>
</dbReference>
<name>A0A0L6TYJ2_9FIRM</name>
<feature type="active site" evidence="5">
    <location>
        <position position="108"/>
    </location>
</feature>
<dbReference type="Gene3D" id="3.60.10.10">
    <property type="entry name" value="Endonuclease/exonuclease/phosphatase"/>
    <property type="match status" value="1"/>
</dbReference>
<evidence type="ECO:0000256" key="7">
    <source>
        <dbReference type="PIRSR" id="PIRSR604808-3"/>
    </source>
</evidence>
<dbReference type="Pfam" id="PF03372">
    <property type="entry name" value="Exo_endo_phos"/>
    <property type="match status" value="1"/>
</dbReference>
<dbReference type="PROSITE" id="PS51435">
    <property type="entry name" value="AP_NUCLEASE_F1_4"/>
    <property type="match status" value="1"/>
</dbReference>
<dbReference type="InterPro" id="IPR004808">
    <property type="entry name" value="AP_endonuc_1"/>
</dbReference>
<feature type="binding site" evidence="6">
    <location>
        <position position="244"/>
    </location>
    <ligand>
        <name>Mg(2+)</name>
        <dbReference type="ChEBI" id="CHEBI:18420"/>
        <label>1</label>
    </ligand>
</feature>
<gene>
    <name evidence="9" type="ORF">AKG39_16500</name>
</gene>
<sequence>MKIICWNVNGIRAIEKKGFIAWVEETQPDILCLQETKADTTQLGGNLLNINGYTSFFHSGEKKGYSGTAVYYKNEPLSINTGLSEPQFNNEGRTIIMEYEHFILYNVYFPNGQKDDERLLHKMDFNRCLQKDIEALIQSGKNIILCGDINIAHREIDLKHPKENSKRSGFLPEERAWIDDFLSIGMVDAWRMQHPDEIKYTWWSYRFGARKTNAGWRIDSFFVSENFIDRIQCTDILNDVTGSDHCPIILTLK</sequence>
<dbReference type="GO" id="GO:0008081">
    <property type="term" value="F:phosphoric diester hydrolase activity"/>
    <property type="evidence" value="ECO:0007669"/>
    <property type="project" value="TreeGrafter"/>
</dbReference>
<accession>A0A0L6TYJ2</accession>
<feature type="site" description="Transition state stabilizer" evidence="7">
    <location>
        <position position="150"/>
    </location>
</feature>
<evidence type="ECO:0000313" key="9">
    <source>
        <dbReference type="EMBL" id="KNZ40640.1"/>
    </source>
</evidence>
<evidence type="ECO:0000313" key="10">
    <source>
        <dbReference type="Proteomes" id="UP000036873"/>
    </source>
</evidence>
<keyword evidence="3" id="KW-0378">Hydrolase</keyword>
<feature type="site" description="Important for catalytic activity" evidence="7">
    <location>
        <position position="219"/>
    </location>
</feature>
<feature type="active site" description="Proton donor/acceptor" evidence="5">
    <location>
        <position position="148"/>
    </location>
</feature>
<evidence type="ECO:0000259" key="8">
    <source>
        <dbReference type="Pfam" id="PF03372"/>
    </source>
</evidence>
<evidence type="ECO:0000256" key="6">
    <source>
        <dbReference type="PIRSR" id="PIRSR604808-2"/>
    </source>
</evidence>
<dbReference type="PANTHER" id="PTHR22748:SF6">
    <property type="entry name" value="DNA-(APURINIC OR APYRIMIDINIC SITE) ENDONUCLEASE"/>
    <property type="match status" value="1"/>
</dbReference>
<organism evidence="9 10">
    <name type="scientific">Acetobacterium bakii</name>
    <dbReference type="NCBI Taxonomy" id="52689"/>
    <lineage>
        <taxon>Bacteria</taxon>
        <taxon>Bacillati</taxon>
        <taxon>Bacillota</taxon>
        <taxon>Clostridia</taxon>
        <taxon>Eubacteriales</taxon>
        <taxon>Eubacteriaceae</taxon>
        <taxon>Acetobacterium</taxon>
    </lineage>
</organism>
<keyword evidence="4 6" id="KW-0460">Magnesium</keyword>
<evidence type="ECO:0000256" key="4">
    <source>
        <dbReference type="ARBA" id="ARBA00022842"/>
    </source>
</evidence>
<dbReference type="SUPFAM" id="SSF56219">
    <property type="entry name" value="DNase I-like"/>
    <property type="match status" value="1"/>
</dbReference>
<keyword evidence="6" id="KW-0464">Manganese</keyword>
<dbReference type="InterPro" id="IPR005135">
    <property type="entry name" value="Endo/exonuclease/phosphatase"/>
</dbReference>
<keyword evidence="2 6" id="KW-0479">Metal-binding</keyword>
<feature type="binding site" evidence="6">
    <location>
        <position position="245"/>
    </location>
    <ligand>
        <name>Mg(2+)</name>
        <dbReference type="ChEBI" id="CHEBI:18420"/>
        <label>1</label>
    </ligand>
</feature>
<dbReference type="PANTHER" id="PTHR22748">
    <property type="entry name" value="AP ENDONUCLEASE"/>
    <property type="match status" value="1"/>
</dbReference>
<dbReference type="NCBIfam" id="TIGR00195">
    <property type="entry name" value="exoDNase_III"/>
    <property type="match status" value="1"/>
</dbReference>
<reference evidence="10" key="1">
    <citation type="submission" date="2015-07" db="EMBL/GenBank/DDBJ databases">
        <title>Draft genome sequence of Acetobacterium bakii DSM 8293, a potential psychrophilic chemical producer through syngas fermentation.</title>
        <authorList>
            <person name="Song Y."/>
            <person name="Hwang S."/>
            <person name="Cho B.-K."/>
        </authorList>
    </citation>
    <scope>NUCLEOTIDE SEQUENCE [LARGE SCALE GENOMIC DNA]</scope>
    <source>
        <strain evidence="10">DSM 8239</strain>
    </source>
</reference>
<evidence type="ECO:0000256" key="3">
    <source>
        <dbReference type="ARBA" id="ARBA00022801"/>
    </source>
</evidence>